<feature type="compositionally biased region" description="Polar residues" evidence="1">
    <location>
        <begin position="922"/>
        <end position="933"/>
    </location>
</feature>
<feature type="compositionally biased region" description="Polar residues" evidence="1">
    <location>
        <begin position="975"/>
        <end position="985"/>
    </location>
</feature>
<dbReference type="AlphaFoldDB" id="A0A8H5GQZ8"/>
<evidence type="ECO:0000256" key="1">
    <source>
        <dbReference type="SAM" id="MobiDB-lite"/>
    </source>
</evidence>
<keyword evidence="3" id="KW-1185">Reference proteome</keyword>
<dbReference type="GO" id="GO:0000964">
    <property type="term" value="P:mitochondrial RNA 5'-end processing"/>
    <property type="evidence" value="ECO:0007669"/>
    <property type="project" value="TreeGrafter"/>
</dbReference>
<dbReference type="EMBL" id="JAACJM010000013">
    <property type="protein sequence ID" value="KAF5369477.1"/>
    <property type="molecule type" value="Genomic_DNA"/>
</dbReference>
<dbReference type="InterPro" id="IPR013943">
    <property type="entry name" value="Pet127"/>
</dbReference>
<feature type="compositionally biased region" description="Polar residues" evidence="1">
    <location>
        <begin position="837"/>
        <end position="851"/>
    </location>
</feature>
<dbReference type="Proteomes" id="UP000559256">
    <property type="component" value="Unassembled WGS sequence"/>
</dbReference>
<organism evidence="2 3">
    <name type="scientific">Tetrapyrgos nigripes</name>
    <dbReference type="NCBI Taxonomy" id="182062"/>
    <lineage>
        <taxon>Eukaryota</taxon>
        <taxon>Fungi</taxon>
        <taxon>Dikarya</taxon>
        <taxon>Basidiomycota</taxon>
        <taxon>Agaricomycotina</taxon>
        <taxon>Agaricomycetes</taxon>
        <taxon>Agaricomycetidae</taxon>
        <taxon>Agaricales</taxon>
        <taxon>Marasmiineae</taxon>
        <taxon>Marasmiaceae</taxon>
        <taxon>Tetrapyrgos</taxon>
    </lineage>
</organism>
<comment type="caution">
    <text evidence="2">The sequence shown here is derived from an EMBL/GenBank/DDBJ whole genome shotgun (WGS) entry which is preliminary data.</text>
</comment>
<evidence type="ECO:0000313" key="3">
    <source>
        <dbReference type="Proteomes" id="UP000559256"/>
    </source>
</evidence>
<accession>A0A8H5GQZ8</accession>
<dbReference type="GO" id="GO:0005740">
    <property type="term" value="C:mitochondrial envelope"/>
    <property type="evidence" value="ECO:0007669"/>
    <property type="project" value="TreeGrafter"/>
</dbReference>
<feature type="region of interest" description="Disordered" evidence="1">
    <location>
        <begin position="795"/>
        <end position="822"/>
    </location>
</feature>
<dbReference type="PANTHER" id="PTHR31014">
    <property type="entry name" value="MITOCHONDRIAL TRANSLATION SYSTEM COMPONENT PET127-RELATED"/>
    <property type="match status" value="1"/>
</dbReference>
<proteinExistence type="predicted"/>
<sequence>MQRCLHVCSRLRLPARILVRSNSTASQPGPDDAGPLYESIFVTKPPLKRPKKHKRDFDQSALAAVQAARQKAEKDGQDIVNHVKNALVEAANVDPVVEKQRKRKAKRQKRKEHKRKAAGINNSWPKENWKNDWGEDQLKPKIRYSRKLEGLVEDVAKPVLEDLTPPTKQNPIAKLSHGLERVLFNSGVHWLRDPRSGVYNFSPALEIIPKVVDFAFEKLTGFVKSSRDEDLRTLTKREQKKFSGSTSSLSGLLSQIYFLISADRRVDISPLSLAFKKEPVNFTPGQRMPASIIFNYKDGVYAIDSDPRKSDDVDKNILTWMGTLLEKYLTMSSEEFITYLRSHPTLAEALEDPNREAYRYSKSDKFVMRSQLDCVDTRLPGTGVFDIKTRACLPIRMDLLNYGENSGYLIQKQHGLLESFEREYYDLIRSAFLNFQVRIGNMDGVLVAYHNTERMFGFQYVPLEEMDARLFGSQPGAGDRVFQKCVKLMEVVSEEIVSCFPGQSVRCTIETEEGSREMNIWVEPLHWIPGNAEKSTETLPVSDPPTMAPRVQEQKEATTTAVANTSVEESTELVDESRPIKQLVVSANSFSGNRPSKAYLAVEDMTKPWTVHWSVMHLTGGPEREQIIRNDLLAAQGRQYRAYQFPEGVNSETIRAWWEGVDFARGIDENQRRAVRSLGIQPGVPPIDGEAQKATTVTEDGAEIEVDISTSAVRKPDSFFEENFQPADERIEHYRNLARRGRELSIQRASEERGKPKLQLGVGEVPWEENELDTLLQMYEEDLKNKKKLEALQKRHKEGKEQKLEEDEMKTDNSVEQDAAGQAAEMKLQLASLLSRIDSSPQPSQVGTTTDSSKKGEADGTACTLQKSTGFETIDTIVKPLEEPRSLSGDPSRPASLHGDVTATALADQPVEGEEALFATDDSLSVKTDLSPRSNEKPSEDSKEGLSESVQEGFAEERVRLPEQAHQAPVEIEEPSSTRPSTSLATEPHSQHT</sequence>
<reference evidence="2 3" key="1">
    <citation type="journal article" date="2020" name="ISME J.">
        <title>Uncovering the hidden diversity of litter-decomposition mechanisms in mushroom-forming fungi.</title>
        <authorList>
            <person name="Floudas D."/>
            <person name="Bentzer J."/>
            <person name="Ahren D."/>
            <person name="Johansson T."/>
            <person name="Persson P."/>
            <person name="Tunlid A."/>
        </authorList>
    </citation>
    <scope>NUCLEOTIDE SEQUENCE [LARGE SCALE GENOMIC DNA]</scope>
    <source>
        <strain evidence="2 3">CBS 291.85</strain>
    </source>
</reference>
<feature type="region of interest" description="Disordered" evidence="1">
    <location>
        <begin position="836"/>
        <end position="993"/>
    </location>
</feature>
<protein>
    <recommendedName>
        <fullName evidence="4">Pet127-domain-containing protein</fullName>
    </recommendedName>
</protein>
<feature type="compositionally biased region" description="Basic residues" evidence="1">
    <location>
        <begin position="100"/>
        <end position="117"/>
    </location>
</feature>
<evidence type="ECO:0000313" key="2">
    <source>
        <dbReference type="EMBL" id="KAF5369477.1"/>
    </source>
</evidence>
<dbReference type="OrthoDB" id="10249045at2759"/>
<dbReference type="Pfam" id="PF08634">
    <property type="entry name" value="Pet127"/>
    <property type="match status" value="1"/>
</dbReference>
<feature type="region of interest" description="Disordered" evidence="1">
    <location>
        <begin position="97"/>
        <end position="128"/>
    </location>
</feature>
<gene>
    <name evidence="2" type="ORF">D9758_002532</name>
</gene>
<feature type="compositionally biased region" description="Basic and acidic residues" evidence="1">
    <location>
        <begin position="934"/>
        <end position="946"/>
    </location>
</feature>
<dbReference type="PANTHER" id="PTHR31014:SF0">
    <property type="entry name" value="MITOCHONDRIAL TRANSLATION SYSTEM COMPONENT PET127-RELATED"/>
    <property type="match status" value="1"/>
</dbReference>
<evidence type="ECO:0008006" key="4">
    <source>
        <dbReference type="Google" id="ProtNLM"/>
    </source>
</evidence>
<name>A0A8H5GQZ8_9AGAR</name>